<gene>
    <name evidence="2" type="ORF">Tci_877958</name>
</gene>
<evidence type="ECO:0000256" key="1">
    <source>
        <dbReference type="SAM" id="MobiDB-lite"/>
    </source>
</evidence>
<feature type="compositionally biased region" description="Polar residues" evidence="1">
    <location>
        <begin position="1"/>
        <end position="11"/>
    </location>
</feature>
<comment type="caution">
    <text evidence="2">The sequence shown here is derived from an EMBL/GenBank/DDBJ whole genome shotgun (WGS) entry which is preliminary data.</text>
</comment>
<name>A0A699T9F6_TANCI</name>
<accession>A0A699T9F6</accession>
<protein>
    <submittedName>
        <fullName evidence="2">Uncharacterized protein</fullName>
    </submittedName>
</protein>
<proteinExistence type="predicted"/>
<reference evidence="2" key="1">
    <citation type="journal article" date="2019" name="Sci. Rep.">
        <title>Draft genome of Tanacetum cinerariifolium, the natural source of mosquito coil.</title>
        <authorList>
            <person name="Yamashiro T."/>
            <person name="Shiraishi A."/>
            <person name="Satake H."/>
            <person name="Nakayama K."/>
        </authorList>
    </citation>
    <scope>NUCLEOTIDE SEQUENCE</scope>
</reference>
<feature type="region of interest" description="Disordered" evidence="1">
    <location>
        <begin position="1"/>
        <end position="53"/>
    </location>
</feature>
<feature type="compositionally biased region" description="Basic and acidic residues" evidence="1">
    <location>
        <begin position="41"/>
        <end position="53"/>
    </location>
</feature>
<feature type="compositionally biased region" description="Polar residues" evidence="1">
    <location>
        <begin position="29"/>
        <end position="39"/>
    </location>
</feature>
<evidence type="ECO:0000313" key="2">
    <source>
        <dbReference type="EMBL" id="GFD05989.1"/>
    </source>
</evidence>
<dbReference type="EMBL" id="BKCJ011221989">
    <property type="protein sequence ID" value="GFD05989.1"/>
    <property type="molecule type" value="Genomic_DNA"/>
</dbReference>
<feature type="non-terminal residue" evidence="2">
    <location>
        <position position="53"/>
    </location>
</feature>
<organism evidence="2">
    <name type="scientific">Tanacetum cinerariifolium</name>
    <name type="common">Dalmatian daisy</name>
    <name type="synonym">Chrysanthemum cinerariifolium</name>
    <dbReference type="NCBI Taxonomy" id="118510"/>
    <lineage>
        <taxon>Eukaryota</taxon>
        <taxon>Viridiplantae</taxon>
        <taxon>Streptophyta</taxon>
        <taxon>Embryophyta</taxon>
        <taxon>Tracheophyta</taxon>
        <taxon>Spermatophyta</taxon>
        <taxon>Magnoliopsida</taxon>
        <taxon>eudicotyledons</taxon>
        <taxon>Gunneridae</taxon>
        <taxon>Pentapetalae</taxon>
        <taxon>asterids</taxon>
        <taxon>campanulids</taxon>
        <taxon>Asterales</taxon>
        <taxon>Asteraceae</taxon>
        <taxon>Asteroideae</taxon>
        <taxon>Anthemideae</taxon>
        <taxon>Anthemidinae</taxon>
        <taxon>Tanacetum</taxon>
    </lineage>
</organism>
<feature type="non-terminal residue" evidence="2">
    <location>
        <position position="1"/>
    </location>
</feature>
<dbReference type="AlphaFoldDB" id="A0A699T9F6"/>
<sequence length="53" mass="5596">GSSPSTRSVNNEAPVIDAKPLNFAPPSQFAENTGNSNNAPLEKDVADEARNQK</sequence>